<dbReference type="EMBL" id="VBWP01000001">
    <property type="protein sequence ID" value="TLG77445.1"/>
    <property type="molecule type" value="Genomic_DNA"/>
</dbReference>
<keyword evidence="7 8" id="KW-0472">Membrane</keyword>
<feature type="transmembrane region" description="Helical" evidence="8">
    <location>
        <begin position="130"/>
        <end position="150"/>
    </location>
</feature>
<sequence>MKKTVRQFAILYFVSQMFFGMYLGYQVVYLRSTGMPDDILGFTIALAALLGSVGQFMTGRFIRMTKSVKWLYIGAYIALAITIALILNIGAFPVLLIIMVGLLGVLSNTIAALLDSWVMASDESVRNRFGFVRSFGSLGWSISVFATGYLLTWFGWNFISVMFILSIPLMVYILYGIKDINPPKPSPLRSKVQRAEVGKVIRTSRFFLLIAALVLIYICMQTLNVYSIVRLQDVGGTEIDVGYYVSLQALIEVPGFILMSHFSHRINAKFTLILAALFYTIRILLIGVAATPLLIILSGLFQLVTFVFLTISTKFLINELVPQRLSITLQTTTSAVFLFTSVITNIVGGIISKAYGTSNLFFFVAIFGVFSIGLSFIYYKKYGRPEPKKI</sequence>
<dbReference type="InParanoid" id="A0A5R8QHC8"/>
<reference evidence="10 11" key="1">
    <citation type="submission" date="2019-05" db="EMBL/GenBank/DDBJ databases">
        <title>Culicoidintestinum kansasii gen. nov., sp. nov. from the gastrointestinal tract of the biting midge, Culicoides sonorensis.</title>
        <authorList>
            <person name="Neupane S."/>
            <person name="Ghosh A."/>
            <person name="Gunther S."/>
            <person name="Martin K."/>
            <person name="Zurek L."/>
        </authorList>
    </citation>
    <scope>NUCLEOTIDE SEQUENCE [LARGE SCALE GENOMIC DNA]</scope>
    <source>
        <strain evidence="10 11">CS-1</strain>
    </source>
</reference>
<dbReference type="GO" id="GO:0030395">
    <property type="term" value="F:lactose binding"/>
    <property type="evidence" value="ECO:0007669"/>
    <property type="project" value="TreeGrafter"/>
</dbReference>
<dbReference type="FunCoup" id="A0A5R8QHC8">
    <property type="interactions" value="10"/>
</dbReference>
<dbReference type="InterPro" id="IPR020846">
    <property type="entry name" value="MFS_dom"/>
</dbReference>
<gene>
    <name evidence="10" type="ORF">FEZ08_02155</name>
</gene>
<dbReference type="InterPro" id="IPR036259">
    <property type="entry name" value="MFS_trans_sf"/>
</dbReference>
<evidence type="ECO:0000256" key="4">
    <source>
        <dbReference type="ARBA" id="ARBA00022519"/>
    </source>
</evidence>
<feature type="transmembrane region" description="Helical" evidence="8">
    <location>
        <begin position="360"/>
        <end position="379"/>
    </location>
</feature>
<dbReference type="PROSITE" id="PS50850">
    <property type="entry name" value="MFS"/>
    <property type="match status" value="1"/>
</dbReference>
<feature type="domain" description="Major facilitator superfamily (MFS) profile" evidence="9">
    <location>
        <begin position="1"/>
        <end position="383"/>
    </location>
</feature>
<comment type="caution">
    <text evidence="10">The sequence shown here is derived from an EMBL/GenBank/DDBJ whole genome shotgun (WGS) entry which is preliminary data.</text>
</comment>
<dbReference type="GO" id="GO:0015528">
    <property type="term" value="F:lactose:proton symporter activity"/>
    <property type="evidence" value="ECO:0007669"/>
    <property type="project" value="TreeGrafter"/>
</dbReference>
<dbReference type="InterPro" id="IPR000576">
    <property type="entry name" value="LacY/RafB_perm_fam"/>
</dbReference>
<evidence type="ECO:0000256" key="5">
    <source>
        <dbReference type="ARBA" id="ARBA00022692"/>
    </source>
</evidence>
<dbReference type="PANTHER" id="PTHR23522:SF10">
    <property type="entry name" value="3-PHENYLPROPIONIC ACID TRANSPORTER-RELATED"/>
    <property type="match status" value="1"/>
</dbReference>
<feature type="transmembrane region" description="Helical" evidence="8">
    <location>
        <begin position="270"/>
        <end position="289"/>
    </location>
</feature>
<evidence type="ECO:0000313" key="11">
    <source>
        <dbReference type="Proteomes" id="UP000306912"/>
    </source>
</evidence>
<keyword evidence="5 8" id="KW-0812">Transmembrane</keyword>
<feature type="transmembrane region" description="Helical" evidence="8">
    <location>
        <begin position="39"/>
        <end position="58"/>
    </location>
</feature>
<dbReference type="GO" id="GO:0005886">
    <property type="term" value="C:plasma membrane"/>
    <property type="evidence" value="ECO:0007669"/>
    <property type="project" value="UniProtKB-SubCell"/>
</dbReference>
<keyword evidence="2" id="KW-0813">Transport</keyword>
<organism evidence="10 11">
    <name type="scientific">Culicoidibacter larvae</name>
    <dbReference type="NCBI Taxonomy" id="2579976"/>
    <lineage>
        <taxon>Bacteria</taxon>
        <taxon>Bacillati</taxon>
        <taxon>Bacillota</taxon>
        <taxon>Culicoidibacteria</taxon>
        <taxon>Culicoidibacterales</taxon>
        <taxon>Culicoidibacteraceae</taxon>
        <taxon>Culicoidibacter</taxon>
    </lineage>
</organism>
<feature type="transmembrane region" description="Helical" evidence="8">
    <location>
        <begin position="206"/>
        <end position="229"/>
    </location>
</feature>
<dbReference type="Pfam" id="PF12832">
    <property type="entry name" value="MFS_1_like"/>
    <property type="match status" value="1"/>
</dbReference>
<protein>
    <submittedName>
        <fullName evidence="10">MFS transporter</fullName>
    </submittedName>
</protein>
<evidence type="ECO:0000256" key="3">
    <source>
        <dbReference type="ARBA" id="ARBA00022475"/>
    </source>
</evidence>
<dbReference type="PRINTS" id="PR00174">
    <property type="entry name" value="LACYSMPORT"/>
</dbReference>
<dbReference type="SUPFAM" id="SSF103473">
    <property type="entry name" value="MFS general substrate transporter"/>
    <property type="match status" value="1"/>
</dbReference>
<evidence type="ECO:0000256" key="8">
    <source>
        <dbReference type="SAM" id="Phobius"/>
    </source>
</evidence>
<feature type="transmembrane region" description="Helical" evidence="8">
    <location>
        <begin position="95"/>
        <end position="118"/>
    </location>
</feature>
<feature type="transmembrane region" description="Helical" evidence="8">
    <location>
        <begin position="329"/>
        <end position="348"/>
    </location>
</feature>
<feature type="transmembrane region" description="Helical" evidence="8">
    <location>
        <begin position="241"/>
        <end position="258"/>
    </location>
</feature>
<keyword evidence="11" id="KW-1185">Reference proteome</keyword>
<keyword evidence="4" id="KW-0997">Cell inner membrane</keyword>
<evidence type="ECO:0000256" key="7">
    <source>
        <dbReference type="ARBA" id="ARBA00023136"/>
    </source>
</evidence>
<comment type="subcellular location">
    <subcellularLocation>
        <location evidence="1">Cell inner membrane</location>
        <topology evidence="1">Multi-pass membrane protein</topology>
    </subcellularLocation>
</comment>
<dbReference type="PANTHER" id="PTHR23522">
    <property type="entry name" value="BLL5896 PROTEIN"/>
    <property type="match status" value="1"/>
</dbReference>
<evidence type="ECO:0000256" key="1">
    <source>
        <dbReference type="ARBA" id="ARBA00004429"/>
    </source>
</evidence>
<evidence type="ECO:0000256" key="6">
    <source>
        <dbReference type="ARBA" id="ARBA00022989"/>
    </source>
</evidence>
<name>A0A5R8QHC8_9FIRM</name>
<dbReference type="Proteomes" id="UP000306912">
    <property type="component" value="Unassembled WGS sequence"/>
</dbReference>
<accession>A0A5R8QHC8</accession>
<keyword evidence="6 8" id="KW-1133">Transmembrane helix</keyword>
<dbReference type="OrthoDB" id="65739at2"/>
<dbReference type="Gene3D" id="1.20.1250.20">
    <property type="entry name" value="MFS general substrate transporter like domains"/>
    <property type="match status" value="2"/>
</dbReference>
<evidence type="ECO:0000313" key="10">
    <source>
        <dbReference type="EMBL" id="TLG77445.1"/>
    </source>
</evidence>
<dbReference type="AlphaFoldDB" id="A0A5R8QHC8"/>
<evidence type="ECO:0000256" key="2">
    <source>
        <dbReference type="ARBA" id="ARBA00022448"/>
    </source>
</evidence>
<keyword evidence="3" id="KW-1003">Cell membrane</keyword>
<feature type="transmembrane region" description="Helical" evidence="8">
    <location>
        <begin position="156"/>
        <end position="175"/>
    </location>
</feature>
<feature type="transmembrane region" description="Helical" evidence="8">
    <location>
        <begin position="9"/>
        <end position="27"/>
    </location>
</feature>
<proteinExistence type="predicted"/>
<feature type="transmembrane region" description="Helical" evidence="8">
    <location>
        <begin position="295"/>
        <end position="317"/>
    </location>
</feature>
<feature type="transmembrane region" description="Helical" evidence="8">
    <location>
        <begin position="70"/>
        <end position="89"/>
    </location>
</feature>
<evidence type="ECO:0000259" key="9">
    <source>
        <dbReference type="PROSITE" id="PS50850"/>
    </source>
</evidence>
<dbReference type="InterPro" id="IPR024989">
    <property type="entry name" value="MFS_assoc_dom"/>
</dbReference>
<dbReference type="RefSeq" id="WP_138190055.1">
    <property type="nucleotide sequence ID" value="NZ_VBWP01000001.1"/>
</dbReference>